<evidence type="ECO:0000313" key="1">
    <source>
        <dbReference type="EMBL" id="CAH6719660.1"/>
    </source>
</evidence>
<dbReference type="Proteomes" id="UP001152531">
    <property type="component" value="Unassembled WGS sequence"/>
</dbReference>
<organism evidence="1 2">
    <name type="scientific">[Candida] jaroonii</name>
    <dbReference type="NCBI Taxonomy" id="467808"/>
    <lineage>
        <taxon>Eukaryota</taxon>
        <taxon>Fungi</taxon>
        <taxon>Dikarya</taxon>
        <taxon>Ascomycota</taxon>
        <taxon>Saccharomycotina</taxon>
        <taxon>Pichiomycetes</taxon>
        <taxon>Debaryomycetaceae</taxon>
        <taxon>Yamadazyma</taxon>
    </lineage>
</organism>
<name>A0ACA9Y411_9ASCO</name>
<accession>A0ACA9Y411</accession>
<keyword evidence="2" id="KW-1185">Reference proteome</keyword>
<sequence length="643" mass="74042">MEEKGLLNANREINKYKLDHSTFDLIDVDKFHNTNWSTVFGYIWCWILIFLSWILLGVDIYTCLNILVFHKWSTDDYQPYAYSIAKWIFTGCIIFQFVLLFYHWLWAIHTYRTRNIALAYVNNIAKILYTVKSYNFHCLFSKIEQDTFFDWSCFLCYNELDNALQILVADAPRQVINILTLRYYATDGDLSNDIIANIKKIAESNLRLSIILSFMCLSVAIFAIFFFKFVLGMLFYLPVVYKLRGKGFKSLKRYCCKIVNDKVRYLVLKNHKPKDELLERGILNINEIKENPLLNDEITTLDNDFEYKASFHNDNQKLFNHSYNLKDLSESRDPFRDSQEQLGGSMIGDNPFEAHQREGLSRPPKSFAPSSRPNNPYKHSFGSINSVQNPFDTQSHLPLMSGQDRSSDEFPPRSDSLDFVSRTPVNHSQETFADQWNQSYREQEPIQPERALRNTSIPDGGFNQPKQGRKKPSSLMNLENPSASSLNEAPYPVRGVSVFKKDRSQTEPIRPIGQPVSPLSESESPISPRRSPEYPLSPKKIVESPQKDMTYPLSPGRISVSSKKEPSYPVSPSRDTDFDFSPQADPEYPISPLKYPVSPKKDPEYPVSPKGSITVDSPYPVDENLSDSDSDNHRGYPLRDISN</sequence>
<gene>
    <name evidence="1" type="ORF">CLIB1444_02S13630</name>
</gene>
<evidence type="ECO:0000313" key="2">
    <source>
        <dbReference type="Proteomes" id="UP001152531"/>
    </source>
</evidence>
<protein>
    <submittedName>
        <fullName evidence="1">Uncharacterized protein</fullName>
    </submittedName>
</protein>
<proteinExistence type="predicted"/>
<reference evidence="1" key="1">
    <citation type="submission" date="2022-06" db="EMBL/GenBank/DDBJ databases">
        <authorList>
            <person name="Legras J.-L."/>
            <person name="Devillers H."/>
            <person name="Grondin C."/>
        </authorList>
    </citation>
    <scope>NUCLEOTIDE SEQUENCE</scope>
    <source>
        <strain evidence="1">CLIB 1444</strain>
    </source>
</reference>
<dbReference type="EMBL" id="CALSDN010000002">
    <property type="protein sequence ID" value="CAH6719660.1"/>
    <property type="molecule type" value="Genomic_DNA"/>
</dbReference>
<comment type="caution">
    <text evidence="1">The sequence shown here is derived from an EMBL/GenBank/DDBJ whole genome shotgun (WGS) entry which is preliminary data.</text>
</comment>